<dbReference type="PROSITE" id="PS51107">
    <property type="entry name" value="PTS_EIIC_TYPE_5"/>
    <property type="match status" value="1"/>
</dbReference>
<feature type="transmembrane region" description="Helical" evidence="1">
    <location>
        <begin position="145"/>
        <end position="167"/>
    </location>
</feature>
<accession>A0A4P8IE11</accession>
<keyword evidence="1" id="KW-1133">Transmembrane helix</keyword>
<feature type="transmembrane region" description="Helical" evidence="1">
    <location>
        <begin position="64"/>
        <end position="84"/>
    </location>
</feature>
<dbReference type="AlphaFoldDB" id="A0A4P8IE11"/>
<organism evidence="2 3">
    <name type="scientific">Anaerostipes rhamnosivorans</name>
    <dbReference type="NCBI Taxonomy" id="1229621"/>
    <lineage>
        <taxon>Bacteria</taxon>
        <taxon>Bacillati</taxon>
        <taxon>Bacillota</taxon>
        <taxon>Clostridia</taxon>
        <taxon>Lachnospirales</taxon>
        <taxon>Lachnospiraceae</taxon>
        <taxon>Anaerostipes</taxon>
    </lineage>
</organism>
<dbReference type="OrthoDB" id="9799765at2"/>
<evidence type="ECO:0000313" key="3">
    <source>
        <dbReference type="Proteomes" id="UP000298653"/>
    </source>
</evidence>
<dbReference type="GO" id="GO:0009401">
    <property type="term" value="P:phosphoenolpyruvate-dependent sugar phosphotransferase system"/>
    <property type="evidence" value="ECO:0007669"/>
    <property type="project" value="InterPro"/>
</dbReference>
<reference evidence="2 3" key="1">
    <citation type="submission" date="2019-05" db="EMBL/GenBank/DDBJ databases">
        <title>Complete genome sequencing of Anaerostipes rhamnosivorans.</title>
        <authorList>
            <person name="Bui T.P.N."/>
            <person name="de Vos W.M."/>
        </authorList>
    </citation>
    <scope>NUCLEOTIDE SEQUENCE [LARGE SCALE GENOMIC DNA]</scope>
    <source>
        <strain evidence="2 3">1y2</strain>
    </source>
</reference>
<dbReference type="PANTHER" id="PTHR40399:SF1">
    <property type="entry name" value="PTS SYSTEM GLUCITOL_SORBITOL-SPECIFIC EIIC COMPONENT"/>
    <property type="match status" value="1"/>
</dbReference>
<keyword evidence="1" id="KW-0472">Membrane</keyword>
<dbReference type="NCBIfam" id="TIGR00821">
    <property type="entry name" value="EII-GUT"/>
    <property type="match status" value="1"/>
</dbReference>
<dbReference type="RefSeq" id="WP_137329277.1">
    <property type="nucleotide sequence ID" value="NZ_CP040058.1"/>
</dbReference>
<keyword evidence="3" id="KW-1185">Reference proteome</keyword>
<sequence>MQVISNLANGFMKLFSTGGQTFLSWVTTIIPTVVCLMTAVNAIIKLIGEDRVEKFCMKITGNRICRYLFLPVIAMICVGNPMAYTFGRFVEEKYKVPFFDAAISFCHPVLGFFPHANAGELFVYMGIAVGIQKLKLPLGDLAVRYFLVGLVVIFIRGMVTERIYLMLSNKYKKMGKKEVAVNE</sequence>
<proteinExistence type="predicted"/>
<feature type="transmembrane region" description="Helical" evidence="1">
    <location>
        <begin position="22"/>
        <end position="44"/>
    </location>
</feature>
<dbReference type="Pfam" id="PF03608">
    <property type="entry name" value="EII-GUT"/>
    <property type="match status" value="1"/>
</dbReference>
<gene>
    <name evidence="2" type="ORF">AR1Y2_2534</name>
</gene>
<protein>
    <submittedName>
        <fullName evidence="2">PTS system, glucitol/sorbitol-specific IIC component</fullName>
    </submittedName>
</protein>
<evidence type="ECO:0000256" key="1">
    <source>
        <dbReference type="SAM" id="Phobius"/>
    </source>
</evidence>
<dbReference type="PANTHER" id="PTHR40399">
    <property type="entry name" value="PTS SYSTEM GLUCITOL/SORBITOL-SPECIFIC EIIC COMPONENT"/>
    <property type="match status" value="1"/>
</dbReference>
<dbReference type="EMBL" id="CP040058">
    <property type="protein sequence ID" value="QCP35988.1"/>
    <property type="molecule type" value="Genomic_DNA"/>
</dbReference>
<dbReference type="GO" id="GO:0016020">
    <property type="term" value="C:membrane"/>
    <property type="evidence" value="ECO:0007669"/>
    <property type="project" value="InterPro"/>
</dbReference>
<name>A0A4P8IE11_9FIRM</name>
<dbReference type="KEGG" id="arf:AR1Y2_2534"/>
<evidence type="ECO:0000313" key="2">
    <source>
        <dbReference type="EMBL" id="QCP35988.1"/>
    </source>
</evidence>
<dbReference type="Proteomes" id="UP000298653">
    <property type="component" value="Chromosome"/>
</dbReference>
<dbReference type="InterPro" id="IPR004699">
    <property type="entry name" value="PTS_IID_sorb"/>
</dbReference>
<dbReference type="PIRSF" id="PIRSF038321">
    <property type="entry name" value="PTS_glc_srb_IIC"/>
    <property type="match status" value="1"/>
</dbReference>
<keyword evidence="1" id="KW-0812">Transmembrane</keyword>